<dbReference type="GO" id="GO:0005524">
    <property type="term" value="F:ATP binding"/>
    <property type="evidence" value="ECO:0007669"/>
    <property type="project" value="InterPro"/>
</dbReference>
<reference evidence="2" key="1">
    <citation type="submission" date="2023-03" db="EMBL/GenBank/DDBJ databases">
        <title>Massive genome expansion in bonnet fungi (Mycena s.s.) driven by repeated elements and novel gene families across ecological guilds.</title>
        <authorList>
            <consortium name="Lawrence Berkeley National Laboratory"/>
            <person name="Harder C.B."/>
            <person name="Miyauchi S."/>
            <person name="Viragh M."/>
            <person name="Kuo A."/>
            <person name="Thoen E."/>
            <person name="Andreopoulos B."/>
            <person name="Lu D."/>
            <person name="Skrede I."/>
            <person name="Drula E."/>
            <person name="Henrissat B."/>
            <person name="Morin E."/>
            <person name="Kohler A."/>
            <person name="Barry K."/>
            <person name="LaButti K."/>
            <person name="Morin E."/>
            <person name="Salamov A."/>
            <person name="Lipzen A."/>
            <person name="Mereny Z."/>
            <person name="Hegedus B."/>
            <person name="Baldrian P."/>
            <person name="Stursova M."/>
            <person name="Weitz H."/>
            <person name="Taylor A."/>
            <person name="Grigoriev I.V."/>
            <person name="Nagy L.G."/>
            <person name="Martin F."/>
            <person name="Kauserud H."/>
        </authorList>
    </citation>
    <scope>NUCLEOTIDE SEQUENCE</scope>
    <source>
        <strain evidence="2">CBHHK067</strain>
    </source>
</reference>
<evidence type="ECO:0000313" key="2">
    <source>
        <dbReference type="EMBL" id="KAJ7656697.1"/>
    </source>
</evidence>
<dbReference type="PROSITE" id="PS50011">
    <property type="entry name" value="PROTEIN_KINASE_DOM"/>
    <property type="match status" value="1"/>
</dbReference>
<evidence type="ECO:0000259" key="1">
    <source>
        <dbReference type="PROSITE" id="PS50011"/>
    </source>
</evidence>
<dbReference type="AlphaFoldDB" id="A0AAD7CPM6"/>
<keyword evidence="3" id="KW-1185">Reference proteome</keyword>
<dbReference type="PANTHER" id="PTHR44329:SF214">
    <property type="entry name" value="PROTEIN KINASE DOMAIN-CONTAINING PROTEIN"/>
    <property type="match status" value="1"/>
</dbReference>
<dbReference type="Pfam" id="PF07714">
    <property type="entry name" value="PK_Tyr_Ser-Thr"/>
    <property type="match status" value="1"/>
</dbReference>
<accession>A0AAD7CPM6</accession>
<protein>
    <submittedName>
        <fullName evidence="2">Kinase-like domain-containing protein</fullName>
    </submittedName>
</protein>
<dbReference type="EMBL" id="JARKIE010000296">
    <property type="protein sequence ID" value="KAJ7656697.1"/>
    <property type="molecule type" value="Genomic_DNA"/>
</dbReference>
<dbReference type="Proteomes" id="UP001221757">
    <property type="component" value="Unassembled WGS sequence"/>
</dbReference>
<feature type="domain" description="Protein kinase" evidence="1">
    <location>
        <begin position="8"/>
        <end position="274"/>
    </location>
</feature>
<dbReference type="InterPro" id="IPR051681">
    <property type="entry name" value="Ser/Thr_Kinases-Pseudokinases"/>
</dbReference>
<dbReference type="Gene3D" id="1.10.510.10">
    <property type="entry name" value="Transferase(Phosphotransferase) domain 1"/>
    <property type="match status" value="1"/>
</dbReference>
<gene>
    <name evidence="2" type="ORF">B0H17DRAFT_955895</name>
</gene>
<dbReference type="SUPFAM" id="SSF56112">
    <property type="entry name" value="Protein kinase-like (PK-like)"/>
    <property type="match status" value="1"/>
</dbReference>
<dbReference type="InterPro" id="IPR001245">
    <property type="entry name" value="Ser-Thr/Tyr_kinase_cat_dom"/>
</dbReference>
<dbReference type="PIRSF" id="PIRSF000654">
    <property type="entry name" value="Integrin-linked_kinase"/>
    <property type="match status" value="1"/>
</dbReference>
<comment type="caution">
    <text evidence="2">The sequence shown here is derived from an EMBL/GenBank/DDBJ whole genome shotgun (WGS) entry which is preliminary data.</text>
</comment>
<dbReference type="PANTHER" id="PTHR44329">
    <property type="entry name" value="SERINE/THREONINE-PROTEIN KINASE TNNI3K-RELATED"/>
    <property type="match status" value="1"/>
</dbReference>
<name>A0AAD7CPM6_MYCRO</name>
<dbReference type="GO" id="GO:0004674">
    <property type="term" value="F:protein serine/threonine kinase activity"/>
    <property type="evidence" value="ECO:0007669"/>
    <property type="project" value="TreeGrafter"/>
</dbReference>
<dbReference type="InterPro" id="IPR011009">
    <property type="entry name" value="Kinase-like_dom_sf"/>
</dbReference>
<sequence>MFITGVRGPDGNGQWSGGFADVFRASYKGKWVALKRLRDYVEKETVETIRLKFCREALVWKNLDHPNVLRLIGIDRDTFSPSLCMVLPWMGQGKIQDHLKIFGKQNVQKLLCDVAQGLQYLHSYHIVHGDLRGACDNILITNNWTACLSDFGLSMFTNLSERIPTGGGNLRWMAPELIQPELYGHSDSEFKPTFQSDIYAFGCVCVELYTGEPPFSAVKTDTALIGRVPQGERPDRPTGQSSMSDTLWQYVNTYWAHQPESRPNAQTVVEHFTGLIAGGAN</sequence>
<dbReference type="InterPro" id="IPR000719">
    <property type="entry name" value="Prot_kinase_dom"/>
</dbReference>
<organism evidence="2 3">
    <name type="scientific">Mycena rosella</name>
    <name type="common">Pink bonnet</name>
    <name type="synonym">Agaricus rosellus</name>
    <dbReference type="NCBI Taxonomy" id="1033263"/>
    <lineage>
        <taxon>Eukaryota</taxon>
        <taxon>Fungi</taxon>
        <taxon>Dikarya</taxon>
        <taxon>Basidiomycota</taxon>
        <taxon>Agaricomycotina</taxon>
        <taxon>Agaricomycetes</taxon>
        <taxon>Agaricomycetidae</taxon>
        <taxon>Agaricales</taxon>
        <taxon>Marasmiineae</taxon>
        <taxon>Mycenaceae</taxon>
        <taxon>Mycena</taxon>
    </lineage>
</organism>
<proteinExistence type="predicted"/>
<evidence type="ECO:0000313" key="3">
    <source>
        <dbReference type="Proteomes" id="UP001221757"/>
    </source>
</evidence>
<keyword evidence="2" id="KW-0418">Kinase</keyword>
<keyword evidence="2" id="KW-0808">Transferase</keyword>